<evidence type="ECO:0000313" key="1">
    <source>
        <dbReference type="EMBL" id="ORX68894.1"/>
    </source>
</evidence>
<keyword evidence="2" id="KW-1185">Reference proteome</keyword>
<name>A0A1Y1W6V3_9FUNG</name>
<proteinExistence type="predicted"/>
<dbReference type="Gene3D" id="3.40.50.300">
    <property type="entry name" value="P-loop containing nucleotide triphosphate hydrolases"/>
    <property type="match status" value="1"/>
</dbReference>
<dbReference type="EMBL" id="MCFG01000421">
    <property type="protein sequence ID" value="ORX68894.1"/>
    <property type="molecule type" value="Genomic_DNA"/>
</dbReference>
<protein>
    <recommendedName>
        <fullName evidence="3">DNA recombination and repair protein Rad51-like C-terminal domain-containing protein</fullName>
    </recommendedName>
</protein>
<dbReference type="InterPro" id="IPR030547">
    <property type="entry name" value="XRCC2"/>
</dbReference>
<dbReference type="PANTHER" id="PTHR46644:SF2">
    <property type="entry name" value="DNA REPAIR PROTEIN XRCC2"/>
    <property type="match status" value="1"/>
</dbReference>
<sequence>MQYDINKILDRIETETLGDLINGKKKNKYLSSFNINFFDNLINFTNNKIKSGSCFEICGSTCTGKTELLIHIITKILIDNLEFGKWTITQTSSNLSQKVDEENKNEIFCVLNQKYFVKYKPYCETIYFFDCDGRFNFYRLIQILKFQFLKILLETDDNSNTSNINIKELFNKDSDVYDINIPIRMCLKYFNIIKPTNTFSLIVSLLKLKDLYPTLLYIIIDSISSFYYIDIEEEASRRNITEKKKIDNNILSYSLLYKQLNKILKLLSQKYKITLFLTTRQYKKDYNNENQDITLENVNENLINSLYRSTLFNNNSCTEYYIGLQNNQLIFKNLFSLDHTNSYHQDNSVYQEDLINFKIQISKHPEHLLEIPDEISDSYLSSNNNSKFISCLTFPIKSNILEFEINNYGIV</sequence>
<dbReference type="PANTHER" id="PTHR46644">
    <property type="entry name" value="DNA REPAIR PROTEIN XRCC2"/>
    <property type="match status" value="1"/>
</dbReference>
<gene>
    <name evidence="1" type="ORF">BCR32DRAFT_297452</name>
</gene>
<accession>A0A1Y1W6V3</accession>
<reference evidence="1 2" key="2">
    <citation type="submission" date="2016-08" db="EMBL/GenBank/DDBJ databases">
        <title>Pervasive Adenine N6-methylation of Active Genes in Fungi.</title>
        <authorList>
            <consortium name="DOE Joint Genome Institute"/>
            <person name="Mondo S.J."/>
            <person name="Dannebaum R.O."/>
            <person name="Kuo R.C."/>
            <person name="Labutti K."/>
            <person name="Haridas S."/>
            <person name="Kuo A."/>
            <person name="Salamov A."/>
            <person name="Ahrendt S.R."/>
            <person name="Lipzen A."/>
            <person name="Sullivan W."/>
            <person name="Andreopoulos W.B."/>
            <person name="Clum A."/>
            <person name="Lindquist E."/>
            <person name="Daum C."/>
            <person name="Ramamoorthy G.K."/>
            <person name="Gryganskyi A."/>
            <person name="Culley D."/>
            <person name="Magnuson J.K."/>
            <person name="James T.Y."/>
            <person name="O'Malley M.A."/>
            <person name="Stajich J.E."/>
            <person name="Spatafora J.W."/>
            <person name="Visel A."/>
            <person name="Grigoriev I.V."/>
        </authorList>
    </citation>
    <scope>NUCLEOTIDE SEQUENCE [LARGE SCALE GENOMIC DNA]</scope>
    <source>
        <strain evidence="1 2">S4</strain>
    </source>
</reference>
<dbReference type="InterPro" id="IPR027417">
    <property type="entry name" value="P-loop_NTPase"/>
</dbReference>
<reference evidence="1 2" key="1">
    <citation type="submission" date="2016-08" db="EMBL/GenBank/DDBJ databases">
        <title>A Parts List for Fungal Cellulosomes Revealed by Comparative Genomics.</title>
        <authorList>
            <consortium name="DOE Joint Genome Institute"/>
            <person name="Haitjema C.H."/>
            <person name="Gilmore S.P."/>
            <person name="Henske J.K."/>
            <person name="Solomon K.V."/>
            <person name="De Groot R."/>
            <person name="Kuo A."/>
            <person name="Mondo S.J."/>
            <person name="Salamov A.A."/>
            <person name="Labutti K."/>
            <person name="Zhao Z."/>
            <person name="Chiniquy J."/>
            <person name="Barry K."/>
            <person name="Brewer H.M."/>
            <person name="Purvine S.O."/>
            <person name="Wright A.T."/>
            <person name="Boxma B."/>
            <person name="Van Alen T."/>
            <person name="Hackstein J.H."/>
            <person name="Baker S.E."/>
            <person name="Grigoriev I.V."/>
            <person name="O'Malley M.A."/>
        </authorList>
    </citation>
    <scope>NUCLEOTIDE SEQUENCE [LARGE SCALE GENOMIC DNA]</scope>
    <source>
        <strain evidence="1 2">S4</strain>
    </source>
</reference>
<dbReference type="GO" id="GO:0005657">
    <property type="term" value="C:replication fork"/>
    <property type="evidence" value="ECO:0007669"/>
    <property type="project" value="InterPro"/>
</dbReference>
<evidence type="ECO:0008006" key="3">
    <source>
        <dbReference type="Google" id="ProtNLM"/>
    </source>
</evidence>
<organism evidence="1 2">
    <name type="scientific">Anaeromyces robustus</name>
    <dbReference type="NCBI Taxonomy" id="1754192"/>
    <lineage>
        <taxon>Eukaryota</taxon>
        <taxon>Fungi</taxon>
        <taxon>Fungi incertae sedis</taxon>
        <taxon>Chytridiomycota</taxon>
        <taxon>Chytridiomycota incertae sedis</taxon>
        <taxon>Neocallimastigomycetes</taxon>
        <taxon>Neocallimastigales</taxon>
        <taxon>Neocallimastigaceae</taxon>
        <taxon>Anaeromyces</taxon>
    </lineage>
</organism>
<comment type="caution">
    <text evidence="1">The sequence shown here is derived from an EMBL/GenBank/DDBJ whole genome shotgun (WGS) entry which is preliminary data.</text>
</comment>
<dbReference type="SUPFAM" id="SSF52540">
    <property type="entry name" value="P-loop containing nucleoside triphosphate hydrolases"/>
    <property type="match status" value="1"/>
</dbReference>
<dbReference type="OrthoDB" id="2152324at2759"/>
<dbReference type="GO" id="GO:0033063">
    <property type="term" value="C:Rad51B-Rad51C-Rad51D-XRCC2 complex"/>
    <property type="evidence" value="ECO:0007669"/>
    <property type="project" value="InterPro"/>
</dbReference>
<evidence type="ECO:0000313" key="2">
    <source>
        <dbReference type="Proteomes" id="UP000193944"/>
    </source>
</evidence>
<dbReference type="AlphaFoldDB" id="A0A1Y1W6V3"/>
<dbReference type="Proteomes" id="UP000193944">
    <property type="component" value="Unassembled WGS sequence"/>
</dbReference>
<dbReference type="GO" id="GO:0000724">
    <property type="term" value="P:double-strand break repair via homologous recombination"/>
    <property type="evidence" value="ECO:0007669"/>
    <property type="project" value="InterPro"/>
</dbReference>